<evidence type="ECO:0000256" key="6">
    <source>
        <dbReference type="ARBA" id="ARBA00022989"/>
    </source>
</evidence>
<evidence type="ECO:0000313" key="10">
    <source>
        <dbReference type="Proteomes" id="UP000540556"/>
    </source>
</evidence>
<dbReference type="InterPro" id="IPR045584">
    <property type="entry name" value="Pilin-like"/>
</dbReference>
<dbReference type="SUPFAM" id="SSF54523">
    <property type="entry name" value="Pili subunits"/>
    <property type="match status" value="1"/>
</dbReference>
<dbReference type="Pfam" id="PF07963">
    <property type="entry name" value="N_methyl"/>
    <property type="match status" value="1"/>
</dbReference>
<keyword evidence="7 8" id="KW-0472">Membrane</keyword>
<dbReference type="Proteomes" id="UP000540556">
    <property type="component" value="Unassembled WGS sequence"/>
</dbReference>
<dbReference type="RefSeq" id="WP_182949836.1">
    <property type="nucleotide sequence ID" value="NZ_JABEQK010000006.1"/>
</dbReference>
<evidence type="ECO:0000256" key="2">
    <source>
        <dbReference type="ARBA" id="ARBA00022475"/>
    </source>
</evidence>
<reference evidence="9 10" key="1">
    <citation type="submission" date="2020-04" db="EMBL/GenBank/DDBJ databases">
        <title>Description of novel Gluconacetobacter.</title>
        <authorList>
            <person name="Sombolestani A."/>
        </authorList>
    </citation>
    <scope>NUCLEOTIDE SEQUENCE [LARGE SCALE GENOMIC DNA]</scope>
    <source>
        <strain evidence="9 10">LMG 27800</strain>
    </source>
</reference>
<keyword evidence="4" id="KW-0997">Cell inner membrane</keyword>
<dbReference type="InterPro" id="IPR051621">
    <property type="entry name" value="T2SS_protein_J"/>
</dbReference>
<accession>A0A7W4KE60</accession>
<feature type="transmembrane region" description="Helical" evidence="8">
    <location>
        <begin position="12"/>
        <end position="30"/>
    </location>
</feature>
<dbReference type="PANTHER" id="PTHR39583:SF2">
    <property type="entry name" value="TYPE II SECRETION SYSTEM PROTEIN J"/>
    <property type="match status" value="1"/>
</dbReference>
<comment type="subcellular location">
    <subcellularLocation>
        <location evidence="1">Cell inner membrane</location>
        <topology evidence="1">Single-pass membrane protein</topology>
    </subcellularLocation>
</comment>
<protein>
    <submittedName>
        <fullName evidence="9">Prepilin-type N-terminal cleavage/methylation domain-containing protein</fullName>
    </submittedName>
</protein>
<evidence type="ECO:0000256" key="5">
    <source>
        <dbReference type="ARBA" id="ARBA00022692"/>
    </source>
</evidence>
<organism evidence="9 10">
    <name type="scientific">Gluconacetobacter takamatsuzukensis</name>
    <dbReference type="NCBI Taxonomy" id="1286190"/>
    <lineage>
        <taxon>Bacteria</taxon>
        <taxon>Pseudomonadati</taxon>
        <taxon>Pseudomonadota</taxon>
        <taxon>Alphaproteobacteria</taxon>
        <taxon>Acetobacterales</taxon>
        <taxon>Acetobacteraceae</taxon>
        <taxon>Gluconacetobacter</taxon>
    </lineage>
</organism>
<dbReference type="PANTHER" id="PTHR39583">
    <property type="entry name" value="TYPE II SECRETION SYSTEM PROTEIN J-RELATED"/>
    <property type="match status" value="1"/>
</dbReference>
<keyword evidence="6 8" id="KW-1133">Transmembrane helix</keyword>
<keyword evidence="2" id="KW-1003">Cell membrane</keyword>
<dbReference type="AlphaFoldDB" id="A0A7W4KE60"/>
<dbReference type="EMBL" id="JABEQK010000006">
    <property type="protein sequence ID" value="MBB2205318.1"/>
    <property type="molecule type" value="Genomic_DNA"/>
</dbReference>
<keyword evidence="3" id="KW-0488">Methylation</keyword>
<dbReference type="GO" id="GO:0005886">
    <property type="term" value="C:plasma membrane"/>
    <property type="evidence" value="ECO:0007669"/>
    <property type="project" value="UniProtKB-SubCell"/>
</dbReference>
<keyword evidence="10" id="KW-1185">Reference proteome</keyword>
<evidence type="ECO:0000256" key="3">
    <source>
        <dbReference type="ARBA" id="ARBA00022481"/>
    </source>
</evidence>
<gene>
    <name evidence="9" type="ORF">HLH27_09855</name>
</gene>
<evidence type="ECO:0000256" key="1">
    <source>
        <dbReference type="ARBA" id="ARBA00004377"/>
    </source>
</evidence>
<name>A0A7W4KE60_9PROT</name>
<evidence type="ECO:0000313" key="9">
    <source>
        <dbReference type="EMBL" id="MBB2205318.1"/>
    </source>
</evidence>
<proteinExistence type="predicted"/>
<dbReference type="InterPro" id="IPR012902">
    <property type="entry name" value="N_methyl_site"/>
</dbReference>
<dbReference type="PROSITE" id="PS00409">
    <property type="entry name" value="PROKAR_NTER_METHYL"/>
    <property type="match status" value="1"/>
</dbReference>
<comment type="caution">
    <text evidence="9">The sequence shown here is derived from an EMBL/GenBank/DDBJ whole genome shotgun (WGS) entry which is preliminary data.</text>
</comment>
<evidence type="ECO:0000256" key="8">
    <source>
        <dbReference type="SAM" id="Phobius"/>
    </source>
</evidence>
<sequence>MTGRPHPQAGFTLLEILIALMVFSLVLLVLQQGFQTATMLFERQHGLLASQAELGAVDRLLRGLVTRADPGAGREGPLFVGQAHGLVLRGALPLALNDRPGAQADIRLSVDAHHRLLLAWHPYRHVIEPPAPARQQMLLTNVADLDCTYFSNGHWNTTWDADHLPTLVRLRIRFPDGDPRHWPDIVASPQLDPMPQ</sequence>
<keyword evidence="5 8" id="KW-0812">Transmembrane</keyword>
<evidence type="ECO:0000256" key="4">
    <source>
        <dbReference type="ARBA" id="ARBA00022519"/>
    </source>
</evidence>
<dbReference type="NCBIfam" id="TIGR02532">
    <property type="entry name" value="IV_pilin_GFxxxE"/>
    <property type="match status" value="1"/>
</dbReference>
<evidence type="ECO:0000256" key="7">
    <source>
        <dbReference type="ARBA" id="ARBA00023136"/>
    </source>
</evidence>